<keyword evidence="1" id="KW-0472">Membrane</keyword>
<gene>
    <name evidence="2" type="ORF">SD72_01950</name>
</gene>
<dbReference type="EMBL" id="JXSQ01000002">
    <property type="protein sequence ID" value="KIP53494.1"/>
    <property type="molecule type" value="Genomic_DNA"/>
</dbReference>
<sequence length="193" mass="21301">MTAGASTNSGEPLPPISGWDIVTRGSFAIEHSGEELVVDVDYFDFSERIRLYRAGQLLETRSSPATFSVDETTRVEAEMSLLGMKRVDLVDTSSAERLRFQPRSGTGEAWRAELANRWPRLNRALGVASWSVLAFSLLTQLPVYFNMTVGRLVGAELPTFDFLAGVNTALSVAGVIAALDRALQLKYNRWLDD</sequence>
<evidence type="ECO:0000313" key="3">
    <source>
        <dbReference type="Proteomes" id="UP000032120"/>
    </source>
</evidence>
<proteinExistence type="predicted"/>
<keyword evidence="1" id="KW-1133">Transmembrane helix</keyword>
<evidence type="ECO:0000313" key="2">
    <source>
        <dbReference type="EMBL" id="KIP53494.1"/>
    </source>
</evidence>
<dbReference type="Proteomes" id="UP000032120">
    <property type="component" value="Unassembled WGS sequence"/>
</dbReference>
<organism evidence="2 3">
    <name type="scientific">Leucobacter komagatae</name>
    <dbReference type="NCBI Taxonomy" id="55969"/>
    <lineage>
        <taxon>Bacteria</taxon>
        <taxon>Bacillati</taxon>
        <taxon>Actinomycetota</taxon>
        <taxon>Actinomycetes</taxon>
        <taxon>Micrococcales</taxon>
        <taxon>Microbacteriaceae</taxon>
        <taxon>Leucobacter</taxon>
    </lineage>
</organism>
<keyword evidence="3" id="KW-1185">Reference proteome</keyword>
<accession>A0A0D0IPJ7</accession>
<protein>
    <submittedName>
        <fullName evidence="2">Uncharacterized protein</fullName>
    </submittedName>
</protein>
<feature type="transmembrane region" description="Helical" evidence="1">
    <location>
        <begin position="157"/>
        <end position="179"/>
    </location>
</feature>
<evidence type="ECO:0000256" key="1">
    <source>
        <dbReference type="SAM" id="Phobius"/>
    </source>
</evidence>
<reference evidence="2 3" key="1">
    <citation type="submission" date="2015-01" db="EMBL/GenBank/DDBJ databases">
        <title>Draft genome sequence of Leucobacter komagatae strain VKM ST2845.</title>
        <authorList>
            <person name="Karlyshev A.V."/>
            <person name="Kudryashova E.B."/>
        </authorList>
    </citation>
    <scope>NUCLEOTIDE SEQUENCE [LARGE SCALE GENOMIC DNA]</scope>
    <source>
        <strain evidence="2 3">VKM ST2845</strain>
    </source>
</reference>
<dbReference type="AlphaFoldDB" id="A0A0D0IPJ7"/>
<name>A0A0D0IPJ7_9MICO</name>
<keyword evidence="1" id="KW-0812">Transmembrane</keyword>
<comment type="caution">
    <text evidence="2">The sequence shown here is derived from an EMBL/GenBank/DDBJ whole genome shotgun (WGS) entry which is preliminary data.</text>
</comment>
<feature type="transmembrane region" description="Helical" evidence="1">
    <location>
        <begin position="124"/>
        <end position="145"/>
    </location>
</feature>
<dbReference type="OrthoDB" id="2716688at2"/>
<dbReference type="RefSeq" id="WP_042542762.1">
    <property type="nucleotide sequence ID" value="NZ_JXSQ01000002.1"/>
</dbReference>